<dbReference type="EMBL" id="JAEPRB010000013">
    <property type="protein sequence ID" value="KAG2226789.1"/>
    <property type="molecule type" value="Genomic_DNA"/>
</dbReference>
<dbReference type="SUPFAM" id="SSF56112">
    <property type="entry name" value="Protein kinase-like (PK-like)"/>
    <property type="match status" value="1"/>
</dbReference>
<protein>
    <recommendedName>
        <fullName evidence="2">ABC1 atypical kinase-like domain-containing protein</fullName>
    </recommendedName>
</protein>
<dbReference type="AlphaFoldDB" id="A0A8H7SCD2"/>
<dbReference type="InterPro" id="IPR045307">
    <property type="entry name" value="ADCK1_dom"/>
</dbReference>
<organism evidence="3 4">
    <name type="scientific">Circinella minor</name>
    <dbReference type="NCBI Taxonomy" id="1195481"/>
    <lineage>
        <taxon>Eukaryota</taxon>
        <taxon>Fungi</taxon>
        <taxon>Fungi incertae sedis</taxon>
        <taxon>Mucoromycota</taxon>
        <taxon>Mucoromycotina</taxon>
        <taxon>Mucoromycetes</taxon>
        <taxon>Mucorales</taxon>
        <taxon>Lichtheimiaceae</taxon>
        <taxon>Circinella</taxon>
    </lineage>
</organism>
<feature type="domain" description="ABC1 atypical kinase-like" evidence="2">
    <location>
        <begin position="147"/>
        <end position="397"/>
    </location>
</feature>
<dbReference type="InterPro" id="IPR004147">
    <property type="entry name" value="ABC1_dom"/>
</dbReference>
<dbReference type="Proteomes" id="UP000646827">
    <property type="component" value="Unassembled WGS sequence"/>
</dbReference>
<dbReference type="PANTHER" id="PTHR43173:SF19">
    <property type="entry name" value="AARF DOMAIN-CONTAINING PROTEIN KINASE 1"/>
    <property type="match status" value="1"/>
</dbReference>
<comment type="similarity">
    <text evidence="1">Belongs to the protein kinase superfamily. ADCK protein kinase family.</text>
</comment>
<dbReference type="PANTHER" id="PTHR43173">
    <property type="entry name" value="ABC1 FAMILY PROTEIN"/>
    <property type="match status" value="1"/>
</dbReference>
<dbReference type="GO" id="GO:0005743">
    <property type="term" value="C:mitochondrial inner membrane"/>
    <property type="evidence" value="ECO:0007669"/>
    <property type="project" value="TreeGrafter"/>
</dbReference>
<proteinExistence type="inferred from homology"/>
<comment type="caution">
    <text evidence="3">The sequence shown here is derived from an EMBL/GenBank/DDBJ whole genome shotgun (WGS) entry which is preliminary data.</text>
</comment>
<dbReference type="InterPro" id="IPR011009">
    <property type="entry name" value="Kinase-like_dom_sf"/>
</dbReference>
<keyword evidence="4" id="KW-1185">Reference proteome</keyword>
<feature type="non-terminal residue" evidence="3">
    <location>
        <position position="555"/>
    </location>
</feature>
<dbReference type="Gene3D" id="1.10.510.10">
    <property type="entry name" value="Transferase(Phosphotransferase) domain 1"/>
    <property type="match status" value="1"/>
</dbReference>
<dbReference type="CDD" id="cd13969">
    <property type="entry name" value="ADCK1-like"/>
    <property type="match status" value="1"/>
</dbReference>
<evidence type="ECO:0000313" key="4">
    <source>
        <dbReference type="Proteomes" id="UP000646827"/>
    </source>
</evidence>
<gene>
    <name evidence="3" type="ORF">INT45_005754</name>
</gene>
<evidence type="ECO:0000256" key="1">
    <source>
        <dbReference type="ARBA" id="ARBA00009670"/>
    </source>
</evidence>
<evidence type="ECO:0000259" key="2">
    <source>
        <dbReference type="Pfam" id="PF03109"/>
    </source>
</evidence>
<dbReference type="GO" id="GO:0055088">
    <property type="term" value="P:lipid homeostasis"/>
    <property type="evidence" value="ECO:0007669"/>
    <property type="project" value="TreeGrafter"/>
</dbReference>
<dbReference type="GO" id="GO:0007005">
    <property type="term" value="P:mitochondrion organization"/>
    <property type="evidence" value="ECO:0007669"/>
    <property type="project" value="TreeGrafter"/>
</dbReference>
<reference evidence="3 4" key="1">
    <citation type="submission" date="2020-12" db="EMBL/GenBank/DDBJ databases">
        <title>Metabolic potential, ecology and presence of endohyphal bacteria is reflected in genomic diversity of Mucoromycotina.</title>
        <authorList>
            <person name="Muszewska A."/>
            <person name="Okrasinska A."/>
            <person name="Steczkiewicz K."/>
            <person name="Drgas O."/>
            <person name="Orlowska M."/>
            <person name="Perlinska-Lenart U."/>
            <person name="Aleksandrzak-Piekarczyk T."/>
            <person name="Szatraj K."/>
            <person name="Zielenkiewicz U."/>
            <person name="Pilsyk S."/>
            <person name="Malc E."/>
            <person name="Mieczkowski P."/>
            <person name="Kruszewska J.S."/>
            <person name="Biernat P."/>
            <person name="Pawlowska J."/>
        </authorList>
    </citation>
    <scope>NUCLEOTIDE SEQUENCE [LARGE SCALE GENOMIC DNA]</scope>
    <source>
        <strain evidence="3 4">CBS 142.35</strain>
    </source>
</reference>
<accession>A0A8H7SCD2</accession>
<evidence type="ECO:0000313" key="3">
    <source>
        <dbReference type="EMBL" id="KAG2226789.1"/>
    </source>
</evidence>
<dbReference type="Pfam" id="PF03109">
    <property type="entry name" value="ABC1"/>
    <property type="match status" value="1"/>
</dbReference>
<dbReference type="OrthoDB" id="427480at2759"/>
<name>A0A8H7SCD2_9FUNG</name>
<dbReference type="InterPro" id="IPR051130">
    <property type="entry name" value="Mito_struct-func_regulator"/>
</dbReference>
<sequence>KRFARPYVTLNHHLRTRPIQQYNGIHTKYLKWRPSPRTMATVAVVGGVGSGIYYFDSDQFHYYVQTFQRSGKAIATGAIIALDYKWTLMQASEEDKEAAKSACHKRSAKRVLHTLQSQGGIYIKWGQHLSSMIFVLPEEWTSTLSVLQDRCERASSPEEIRQLIRIDMGQDLDDIFSYFDYEPIGVASLAQVHRAQLANSDEWVAVKIQHPKLDEFCRIDINTVSWIFDTIQSIFPDFGFYWVAEDMRESLPQELNFSFEAENARKVTHQFAKENTALVVPKIIWANRRIICMEYIHGTRIDDLDYMKKHSIDPSAVSTELISIFSRMMFLYGFVHCDPHPGNVMIRASKDNKSGRNFDIVLLDHGVYRTLSNDLRVNYAHLWTSLIEGDEDGIQRYCALVGGSDHRLFASMLTGREWHTIRSASLSSSRTESEKDRVANKPTMHFFRRIADILSSLPRVMLLLLKTGDLLRNVDELLRNASKPEQYRTYAIMGQFCAKAVWVETKQRITEKAATAGFSWQLVKHFAVAWWNYHRLEYSLWAYNVNSSLRQKLFI</sequence>